<keyword evidence="2" id="KW-0819">tRNA processing</keyword>
<evidence type="ECO:0000313" key="6">
    <source>
        <dbReference type="EMBL" id="TDA78522.1"/>
    </source>
</evidence>
<dbReference type="Pfam" id="PF01171">
    <property type="entry name" value="ATP_bind_3"/>
    <property type="match status" value="1"/>
</dbReference>
<keyword evidence="4" id="KW-0067">ATP-binding</keyword>
<organism evidence="6 7">
    <name type="scientific">Halomonas marinisediminis</name>
    <dbReference type="NCBI Taxonomy" id="2546095"/>
    <lineage>
        <taxon>Bacteria</taxon>
        <taxon>Pseudomonadati</taxon>
        <taxon>Pseudomonadota</taxon>
        <taxon>Gammaproteobacteria</taxon>
        <taxon>Oceanospirillales</taxon>
        <taxon>Halomonadaceae</taxon>
        <taxon>Halomonas</taxon>
    </lineage>
</organism>
<feature type="non-terminal residue" evidence="6">
    <location>
        <position position="1"/>
    </location>
</feature>
<proteinExistence type="predicted"/>
<evidence type="ECO:0000259" key="5">
    <source>
        <dbReference type="Pfam" id="PF01171"/>
    </source>
</evidence>
<dbReference type="InterPro" id="IPR011063">
    <property type="entry name" value="TilS/TtcA_N"/>
</dbReference>
<dbReference type="InterPro" id="IPR014729">
    <property type="entry name" value="Rossmann-like_a/b/a_fold"/>
</dbReference>
<evidence type="ECO:0000256" key="2">
    <source>
        <dbReference type="ARBA" id="ARBA00022694"/>
    </source>
</evidence>
<keyword evidence="1" id="KW-0436">Ligase</keyword>
<accession>A0ABY2D1R9</accession>
<dbReference type="Proteomes" id="UP000294823">
    <property type="component" value="Unassembled WGS sequence"/>
</dbReference>
<sequence length="84" mass="9785">EQNQNSIRPLLPFSRNQIEQYAKANNITWREDSSNSETKYIRNKLRHDVIPALKEINPQFLEAFSNTILNLKETQKIVANSVNT</sequence>
<feature type="domain" description="tRNA(Ile)-lysidine/2-thiocytidine synthase N-terminal" evidence="5">
    <location>
        <begin position="3"/>
        <end position="47"/>
    </location>
</feature>
<dbReference type="SUPFAM" id="SSF52402">
    <property type="entry name" value="Adenine nucleotide alpha hydrolases-like"/>
    <property type="match status" value="1"/>
</dbReference>
<protein>
    <submittedName>
        <fullName evidence="6">tRNA(Ile)-lysidine synthetase</fullName>
    </submittedName>
</protein>
<dbReference type="PANTHER" id="PTHR43033:SF1">
    <property type="entry name" value="TRNA(ILE)-LYSIDINE SYNTHASE-RELATED"/>
    <property type="match status" value="1"/>
</dbReference>
<comment type="caution">
    <text evidence="6">The sequence shown here is derived from an EMBL/GenBank/DDBJ whole genome shotgun (WGS) entry which is preliminary data.</text>
</comment>
<evidence type="ECO:0000256" key="1">
    <source>
        <dbReference type="ARBA" id="ARBA00022598"/>
    </source>
</evidence>
<keyword evidence="7" id="KW-1185">Reference proteome</keyword>
<dbReference type="PANTHER" id="PTHR43033">
    <property type="entry name" value="TRNA(ILE)-LYSIDINE SYNTHASE-RELATED"/>
    <property type="match status" value="1"/>
</dbReference>
<evidence type="ECO:0000256" key="3">
    <source>
        <dbReference type="ARBA" id="ARBA00022741"/>
    </source>
</evidence>
<gene>
    <name evidence="6" type="ORF">E0702_17970</name>
</gene>
<evidence type="ECO:0000256" key="4">
    <source>
        <dbReference type="ARBA" id="ARBA00022840"/>
    </source>
</evidence>
<name>A0ABY2D1R9_9GAMM</name>
<reference evidence="6 7" key="1">
    <citation type="submission" date="2019-03" db="EMBL/GenBank/DDBJ databases">
        <title>Halomonas marinisediminis sp. nov., a moderately halophilic bacterium isolated from the Bohai Gulf.</title>
        <authorList>
            <person name="Ji X."/>
        </authorList>
    </citation>
    <scope>NUCLEOTIDE SEQUENCE [LARGE SCALE GENOMIC DNA]</scope>
    <source>
        <strain evidence="6 7">204</strain>
    </source>
</reference>
<dbReference type="Gene3D" id="3.40.50.620">
    <property type="entry name" value="HUPs"/>
    <property type="match status" value="1"/>
</dbReference>
<dbReference type="InterPro" id="IPR012094">
    <property type="entry name" value="tRNA_Ile_lys_synt"/>
</dbReference>
<evidence type="ECO:0000313" key="7">
    <source>
        <dbReference type="Proteomes" id="UP000294823"/>
    </source>
</evidence>
<feature type="non-terminal residue" evidence="6">
    <location>
        <position position="84"/>
    </location>
</feature>
<keyword evidence="3" id="KW-0547">Nucleotide-binding</keyword>
<dbReference type="EMBL" id="SLTR01000607">
    <property type="protein sequence ID" value="TDA78522.1"/>
    <property type="molecule type" value="Genomic_DNA"/>
</dbReference>